<dbReference type="AlphaFoldDB" id="A0A0F6PZ98"/>
<keyword evidence="1" id="KW-1133">Transmembrane helix</keyword>
<dbReference type="EMBL" id="KP965862">
    <property type="protein sequence ID" value="AKD00046.1"/>
    <property type="molecule type" value="Genomic_DNA"/>
</dbReference>
<reference evidence="2" key="1">
    <citation type="journal article" date="2015" name="Mol. Phylogenet. Evol.">
        <title>Elucidating the phylogenetic position of Gnathostomulida and first mitochondrial genomes of Gnathostomulida, Gastrotricha and Polycladida (Platyhelminthes).</title>
        <authorList>
            <person name="Golombek A."/>
            <person name="Tobergte S."/>
            <person name="Struck T.H."/>
        </authorList>
    </citation>
    <scope>NUCLEOTIDE SEQUENCE</scope>
</reference>
<gene>
    <name evidence="2" type="primary">nad4l</name>
</gene>
<keyword evidence="2" id="KW-0496">Mitochondrion</keyword>
<feature type="transmembrane region" description="Helical" evidence="1">
    <location>
        <begin position="25"/>
        <end position="45"/>
    </location>
</feature>
<sequence>MLWFVFAFSVLAVLGFLFEKHLFCFFLLLEAFILGMLFAFGEVCSVMYQSNWFLIFISMGVVESVLGLCLYLSFLRIHSAGFSSLSSPA</sequence>
<proteinExistence type="predicted"/>
<feature type="transmembrane region" description="Helical" evidence="1">
    <location>
        <begin position="52"/>
        <end position="74"/>
    </location>
</feature>
<accession>A0A0F6PZ98</accession>
<evidence type="ECO:0000313" key="2">
    <source>
        <dbReference type="EMBL" id="AKD00046.1"/>
    </source>
</evidence>
<geneLocation type="mitochondrion" evidence="2"/>
<dbReference type="Gene3D" id="1.10.287.3510">
    <property type="match status" value="1"/>
</dbReference>
<keyword evidence="1" id="KW-0812">Transmembrane</keyword>
<keyword evidence="1" id="KW-0472">Membrane</keyword>
<evidence type="ECO:0000256" key="1">
    <source>
        <dbReference type="SAM" id="Phobius"/>
    </source>
</evidence>
<name>A0A0F6PZ98_9BILA</name>
<protein>
    <submittedName>
        <fullName evidence="2">NADH dehydrogenase subunit 4L</fullName>
    </submittedName>
</protein>
<organism evidence="2">
    <name type="scientific">Lepidodermella squamata</name>
    <dbReference type="NCBI Taxonomy" id="1194616"/>
    <lineage>
        <taxon>Eukaryota</taxon>
        <taxon>Metazoa</taxon>
        <taxon>Spiralia</taxon>
        <taxon>Lophotrochozoa</taxon>
        <taxon>Gastrotricha</taxon>
        <taxon>Chaetonotida</taxon>
        <taxon>Paucitubulatina</taxon>
        <taxon>Chaetonotidae</taxon>
        <taxon>Lepidodermella</taxon>
    </lineage>
</organism>